<dbReference type="SUPFAM" id="SSF53756">
    <property type="entry name" value="UDP-Glycosyltransferase/glycogen phosphorylase"/>
    <property type="match status" value="1"/>
</dbReference>
<evidence type="ECO:0000313" key="3">
    <source>
        <dbReference type="Proteomes" id="UP000323505"/>
    </source>
</evidence>
<dbReference type="AlphaFoldDB" id="A0A5D3FT32"/>
<dbReference type="GO" id="GO:0016758">
    <property type="term" value="F:hexosyltransferase activity"/>
    <property type="evidence" value="ECO:0007669"/>
    <property type="project" value="TreeGrafter"/>
</dbReference>
<dbReference type="Pfam" id="PF20706">
    <property type="entry name" value="GT4-conflict"/>
    <property type="match status" value="1"/>
</dbReference>
<organism evidence="2 3">
    <name type="scientific">Actinomadura decatromicini</name>
    <dbReference type="NCBI Taxonomy" id="2604572"/>
    <lineage>
        <taxon>Bacteria</taxon>
        <taxon>Bacillati</taxon>
        <taxon>Actinomycetota</taxon>
        <taxon>Actinomycetes</taxon>
        <taxon>Streptosporangiales</taxon>
        <taxon>Thermomonosporaceae</taxon>
        <taxon>Actinomadura</taxon>
    </lineage>
</organism>
<dbReference type="InterPro" id="IPR050194">
    <property type="entry name" value="Glycosyltransferase_grp1"/>
</dbReference>
<gene>
    <name evidence="2" type="ORF">FXF68_13230</name>
</gene>
<reference evidence="2 3" key="1">
    <citation type="submission" date="2019-08" db="EMBL/GenBank/DDBJ databases">
        <title>Actinomadura sp. nov. CYP1-5 isolated from mountain soil.</title>
        <authorList>
            <person name="Songsumanus A."/>
            <person name="Kuncharoen N."/>
            <person name="Kudo T."/>
            <person name="Yuki M."/>
            <person name="Igarashi Y."/>
            <person name="Tanasupawat S."/>
        </authorList>
    </citation>
    <scope>NUCLEOTIDE SEQUENCE [LARGE SCALE GENOMIC DNA]</scope>
    <source>
        <strain evidence="2 3">CYP1-5</strain>
    </source>
</reference>
<keyword evidence="2" id="KW-0808">Transferase</keyword>
<name>A0A5D3FT32_9ACTN</name>
<dbReference type="CDD" id="cd03801">
    <property type="entry name" value="GT4_PimA-like"/>
    <property type="match status" value="1"/>
</dbReference>
<accession>A0A5D3FT32</accession>
<dbReference type="RefSeq" id="WP_148759187.1">
    <property type="nucleotide sequence ID" value="NZ_VSRQ01000002.1"/>
</dbReference>
<dbReference type="PANTHER" id="PTHR45947">
    <property type="entry name" value="SULFOQUINOVOSYL TRANSFERASE SQD2"/>
    <property type="match status" value="1"/>
</dbReference>
<evidence type="ECO:0000256" key="1">
    <source>
        <dbReference type="SAM" id="MobiDB-lite"/>
    </source>
</evidence>
<dbReference type="Gene3D" id="3.40.50.2000">
    <property type="entry name" value="Glycogen Phosphorylase B"/>
    <property type="match status" value="2"/>
</dbReference>
<sequence length="581" mass="62730">MSTPDSPLLFVTFPVGTDGAARVELLDLLTAADVRFRRVTPMGGRQASAVQEPAASIRVNVEIGKLHVAEITRAAVAVRTWLKSLTGSGDSCQVEMVCRRDRVAVRLRATDSDLAMRRLPEVLDSWAGGRPVYWNDEEWSDGTSSARPSIGSPEKADPGEGRTSTGPRSVEASEPPRRILALALEWGAGHGGVSTFNRMLCQALAAEGAGVYCVVPNPTVSDLDHARNVGVRLLPARPVPGARGREVLMRVPDLPDGVTPDAVIAHDHVTGAPGLSIAEDHYPSASRIHILHTAAEHLEWHRTDQNDDAELPRDAGERVDRRFGILRQLAREASFTVGVGPQLHASLRSALGGIPGLAEPLHIDPGFDVPAFEPVIGPPEGPISQVLIMGRLKDYKIKGLDIAARALAYAIDVAGLDESSVRLLARGAPRGSSEELRARILKWSGKPSLDVLPLPFTNDDEALMLNVRQSSLVLMPSRVEGFGLVGAEAITTGVPVIVSGQSGLGRLLTKILPETDHQMVLPAHDATEEVVSRWGYAIARVLQDQEKAFRNAARIREVMSRERTWSMAAKAILERLRQHQA</sequence>
<dbReference type="EMBL" id="VSRQ01000002">
    <property type="protein sequence ID" value="TYK51363.1"/>
    <property type="molecule type" value="Genomic_DNA"/>
</dbReference>
<feature type="region of interest" description="Disordered" evidence="1">
    <location>
        <begin position="137"/>
        <end position="174"/>
    </location>
</feature>
<dbReference type="PANTHER" id="PTHR45947:SF3">
    <property type="entry name" value="SULFOQUINOVOSYL TRANSFERASE SQD2"/>
    <property type="match status" value="1"/>
</dbReference>
<proteinExistence type="predicted"/>
<protein>
    <submittedName>
        <fullName evidence="2">Glycosyltransferase</fullName>
    </submittedName>
</protein>
<comment type="caution">
    <text evidence="2">The sequence shown here is derived from an EMBL/GenBank/DDBJ whole genome shotgun (WGS) entry which is preliminary data.</text>
</comment>
<evidence type="ECO:0000313" key="2">
    <source>
        <dbReference type="EMBL" id="TYK51363.1"/>
    </source>
</evidence>
<dbReference type="Proteomes" id="UP000323505">
    <property type="component" value="Unassembled WGS sequence"/>
</dbReference>
<keyword evidence="3" id="KW-1185">Reference proteome</keyword>